<comment type="caution">
    <text evidence="1">The sequence shown here is derived from an EMBL/GenBank/DDBJ whole genome shotgun (WGS) entry which is preliminary data.</text>
</comment>
<dbReference type="Proteomes" id="UP000607653">
    <property type="component" value="Unassembled WGS sequence"/>
</dbReference>
<gene>
    <name evidence="1" type="ORF">HUJ06_025626</name>
</gene>
<name>A0A822XWN5_NELNU</name>
<evidence type="ECO:0000313" key="2">
    <source>
        <dbReference type="Proteomes" id="UP000607653"/>
    </source>
</evidence>
<evidence type="ECO:0000313" key="1">
    <source>
        <dbReference type="EMBL" id="DAD24163.1"/>
    </source>
</evidence>
<organism evidence="1 2">
    <name type="scientific">Nelumbo nucifera</name>
    <name type="common">Sacred lotus</name>
    <dbReference type="NCBI Taxonomy" id="4432"/>
    <lineage>
        <taxon>Eukaryota</taxon>
        <taxon>Viridiplantae</taxon>
        <taxon>Streptophyta</taxon>
        <taxon>Embryophyta</taxon>
        <taxon>Tracheophyta</taxon>
        <taxon>Spermatophyta</taxon>
        <taxon>Magnoliopsida</taxon>
        <taxon>Proteales</taxon>
        <taxon>Nelumbonaceae</taxon>
        <taxon>Nelumbo</taxon>
    </lineage>
</organism>
<accession>A0A822XWN5</accession>
<dbReference type="EMBL" id="DUZY01000001">
    <property type="protein sequence ID" value="DAD24163.1"/>
    <property type="molecule type" value="Genomic_DNA"/>
</dbReference>
<keyword evidence="2" id="KW-1185">Reference proteome</keyword>
<reference evidence="1 2" key="1">
    <citation type="journal article" date="2020" name="Mol. Biol. Evol.">
        <title>Distinct Expression and Methylation Patterns for Genes with Different Fates following a Single Whole-Genome Duplication in Flowering Plants.</title>
        <authorList>
            <person name="Shi T."/>
            <person name="Rahmani R.S."/>
            <person name="Gugger P.F."/>
            <person name="Wang M."/>
            <person name="Li H."/>
            <person name="Zhang Y."/>
            <person name="Li Z."/>
            <person name="Wang Q."/>
            <person name="Van de Peer Y."/>
            <person name="Marchal K."/>
            <person name="Chen J."/>
        </authorList>
    </citation>
    <scope>NUCLEOTIDE SEQUENCE [LARGE SCALE GENOMIC DNA]</scope>
    <source>
        <tissue evidence="1">Leaf</tissue>
    </source>
</reference>
<sequence length="78" mass="9121">MWLPHNLLYFLNFSDLISCEYKDFRSEGTGLWKRMKGEEIRLLTVALIPCYFGSEYKAEEGIEGTVIGVRPVWWCLIS</sequence>
<dbReference type="AlphaFoldDB" id="A0A822XWN5"/>
<protein>
    <submittedName>
        <fullName evidence="1">Uncharacterized protein</fullName>
    </submittedName>
</protein>
<proteinExistence type="predicted"/>